<accession>A0A6B9L721</accession>
<gene>
    <name evidence="2" type="primary">99</name>
    <name evidence="2" type="ORF">SEA_ONYINYE_99</name>
</gene>
<proteinExistence type="predicted"/>
<feature type="compositionally biased region" description="Basic and acidic residues" evidence="1">
    <location>
        <begin position="15"/>
        <end position="26"/>
    </location>
</feature>
<sequence>MTLPSDVPEAPKPASEPREFREGDRVAVKRSGPRVYGHIAHICDCERLRGFRCVRVALHPSCTEDGSEEMMFVREMDLEHID</sequence>
<organism evidence="2 3">
    <name type="scientific">Mycobacterium phage Onyinye</name>
    <dbReference type="NCBI Taxonomy" id="2686235"/>
    <lineage>
        <taxon>Viruses</taxon>
        <taxon>Duplodnaviria</taxon>
        <taxon>Heunggongvirae</taxon>
        <taxon>Uroviricota</taxon>
        <taxon>Caudoviricetes</taxon>
        <taxon>Onyinyevirus</taxon>
        <taxon>Onyinyevirus onyinye</taxon>
    </lineage>
</organism>
<evidence type="ECO:0000313" key="3">
    <source>
        <dbReference type="Proteomes" id="UP000463915"/>
    </source>
</evidence>
<dbReference type="RefSeq" id="YP_010649348.1">
    <property type="nucleotide sequence ID" value="NC_070765.1"/>
</dbReference>
<keyword evidence="3" id="KW-1185">Reference proteome</keyword>
<evidence type="ECO:0000256" key="1">
    <source>
        <dbReference type="SAM" id="MobiDB-lite"/>
    </source>
</evidence>
<protein>
    <submittedName>
        <fullName evidence="2">Uncharacterized protein</fullName>
    </submittedName>
</protein>
<name>A0A6B9L721_9CAUD</name>
<dbReference type="KEGG" id="vg:77924893"/>
<dbReference type="GeneID" id="77924893"/>
<dbReference type="Proteomes" id="UP000463915">
    <property type="component" value="Segment"/>
</dbReference>
<evidence type="ECO:0000313" key="2">
    <source>
        <dbReference type="EMBL" id="QHB37502.1"/>
    </source>
</evidence>
<dbReference type="EMBL" id="MN813687">
    <property type="protein sequence ID" value="QHB37502.1"/>
    <property type="molecule type" value="Genomic_DNA"/>
</dbReference>
<feature type="region of interest" description="Disordered" evidence="1">
    <location>
        <begin position="1"/>
        <end position="26"/>
    </location>
</feature>
<reference evidence="2 3" key="1">
    <citation type="submission" date="2019-12" db="EMBL/GenBank/DDBJ databases">
        <authorList>
            <person name="Ayuk M.A."/>
            <person name="Robinson C.J."/>
            <person name="Anderson W.A."/>
            <person name="Ullah H."/>
            <person name="Gugssa A."/>
            <person name="Somiranjan G."/>
            <person name="Allen A."/>
            <person name="Lourds M.F."/>
            <person name="Quagraine B.K."/>
            <person name="Smith M."/>
            <person name="Moore M."/>
            <person name="Oliver J."/>
            <person name="Irabor E."/>
            <person name="Roy S.D."/>
            <person name="Bassey G."/>
            <person name="Louis B.N."/>
            <person name="Adu D."/>
            <person name="Akhimien C.E."/>
            <person name="Annor K."/>
            <person name="Archibald A."/>
            <person name="Ashagre K.C."/>
            <person name="Baity M.R."/>
            <person name="Barnes K.J."/>
            <person name="Barrios L.E."/>
            <person name="Black A.C."/>
            <person name="Bowen'Kauth M.S."/>
            <person name="Bowman K.N."/>
            <person name="Breaux D.L."/>
            <person name="Brooks J.A."/>
            <person name="Bwayili H.A."/>
            <person name="Caine T."/>
            <person name="Williams A.Y."/>
            <person name="Norris L.J."/>
            <person name="Nwozo E.O."/>
            <person name="Prosper P.L."/>
            <person name="Rankin N.A."/>
            <person name="Richardson K.M."/>
            <person name="Robinson D.M."/>
            <person name="Salters D.J."/>
            <person name="Savage M.A."/>
            <person name="Solomon S.M."/>
            <person name="Williams L.R."/>
            <person name="Curtis N."/>
            <person name="Garlena R.A."/>
            <person name="Russell D.A."/>
            <person name="Pope W.H."/>
            <person name="Jacobs-Sera D."/>
            <person name="Hatfull G.F."/>
        </authorList>
    </citation>
    <scope>NUCLEOTIDE SEQUENCE [LARGE SCALE GENOMIC DNA]</scope>
</reference>